<sequence length="619" mass="63663">MSFVVAAPELLAAAASDLEGVGSAVTAANAAAAAATTRVAAAAADEVSAAIAALFGAHALEYQAISAQAAAFSERFAQALNAGAGSYASAEAAAALLLGNVQRDVLTAVNPPIQALVSGAGQAVVAEGSAATRVATMMDSVIAATQNNALIMGSTGTPNPGARYVRQVYDLFIAPDYPGYTRSGLYTPAEFQPFTGIPSLTFDQSVAQGVIELHTAIMQQYAAGNNAVILGFSQSATVASFEMNLLQTLPVGLRPSPDELAFVLLGNPVNPNGGILARFPGLFLQSMGLTFSGATPVTEYPTTVYTTQYDGYADFPQYPLNIVADLNALLGIFYSHSLYPDLTPEQVASGVVLPTSPSAVNTTYILIPNENLPLLEPFRGVVPEPVLDLVEPNLRVIIELGYDRGGYADVPTPAGLFPTHINPFTVAGDLAYGTGLGIDNALAHYGLGPLPKPPNLPIVPEGPIGSLALPSLPPILPDTIYVPPQIGGLIDGPLNGLNDVVDTVINDQINPVITSTIYQQGGELAAAATSHGASDRVISAINTGRIVLPIIVEGPGVFVATDTHYLVNATTDLAAGDLRGFSQNLQLIPATNTMLLVSGFGISAVGLVGILGGTNPFPI</sequence>
<dbReference type="InterPro" id="IPR029058">
    <property type="entry name" value="AB_hydrolase_fold"/>
</dbReference>
<dbReference type="SUPFAM" id="SSF140459">
    <property type="entry name" value="PE/PPE dimer-like"/>
    <property type="match status" value="1"/>
</dbReference>
<keyword evidence="4" id="KW-1185">Reference proteome</keyword>
<reference evidence="3" key="1">
    <citation type="submission" date="2019-12" db="EMBL/GenBank/DDBJ databases">
        <title>Mycobacterium spongiae sp. nov.</title>
        <authorList>
            <person name="Stinear T."/>
        </authorList>
    </citation>
    <scope>NUCLEOTIDE SEQUENCE</scope>
    <source>
        <strain evidence="3">FSD4b-SM</strain>
    </source>
</reference>
<feature type="domain" description="PE" evidence="1">
    <location>
        <begin position="4"/>
        <end position="94"/>
    </location>
</feature>
<dbReference type="InterPro" id="IPR013228">
    <property type="entry name" value="PE-PPE_C"/>
</dbReference>
<proteinExistence type="predicted"/>
<evidence type="ECO:0000259" key="2">
    <source>
        <dbReference type="Pfam" id="PF08237"/>
    </source>
</evidence>
<name>A0A975JZ36_9MYCO</name>
<evidence type="ECO:0000259" key="1">
    <source>
        <dbReference type="Pfam" id="PF00934"/>
    </source>
</evidence>
<protein>
    <submittedName>
        <fullName evidence="3">PE-PPE domain-containing protein</fullName>
    </submittedName>
</protein>
<dbReference type="Proteomes" id="UP000682202">
    <property type="component" value="Chromosome"/>
</dbReference>
<feature type="domain" description="PE-PPE" evidence="2">
    <location>
        <begin position="178"/>
        <end position="403"/>
    </location>
</feature>
<dbReference type="SUPFAM" id="SSF53474">
    <property type="entry name" value="alpha/beta-Hydrolases"/>
    <property type="match status" value="1"/>
</dbReference>
<organism evidence="3 4">
    <name type="scientific">Mycobacterium spongiae</name>
    <dbReference type="NCBI Taxonomy" id="886343"/>
    <lineage>
        <taxon>Bacteria</taxon>
        <taxon>Bacillati</taxon>
        <taxon>Actinomycetota</taxon>
        <taxon>Actinomycetes</taxon>
        <taxon>Mycobacteriales</taxon>
        <taxon>Mycobacteriaceae</taxon>
        <taxon>Mycobacterium</taxon>
    </lineage>
</organism>
<dbReference type="InterPro" id="IPR000084">
    <property type="entry name" value="PE-PGRS_N"/>
</dbReference>
<dbReference type="Gene3D" id="1.10.287.850">
    <property type="entry name" value="HP0062-like domain"/>
    <property type="match status" value="1"/>
</dbReference>
<evidence type="ECO:0000313" key="4">
    <source>
        <dbReference type="Proteomes" id="UP000682202"/>
    </source>
</evidence>
<dbReference type="Pfam" id="PF00934">
    <property type="entry name" value="PE"/>
    <property type="match status" value="1"/>
</dbReference>
<dbReference type="AlphaFoldDB" id="A0A975JZ36"/>
<gene>
    <name evidence="3" type="ORF">F6B93_09215</name>
</gene>
<evidence type="ECO:0000313" key="3">
    <source>
        <dbReference type="EMBL" id="QUR67253.1"/>
    </source>
</evidence>
<dbReference type="EMBL" id="CP046600">
    <property type="protein sequence ID" value="QUR67253.1"/>
    <property type="molecule type" value="Genomic_DNA"/>
</dbReference>
<dbReference type="RefSeq" id="WP_211698821.1">
    <property type="nucleotide sequence ID" value="NZ_CP046600.1"/>
</dbReference>
<accession>A0A975JZ36</accession>
<dbReference type="Pfam" id="PF08237">
    <property type="entry name" value="PE-PPE"/>
    <property type="match status" value="1"/>
</dbReference>
<dbReference type="Gene3D" id="3.40.50.1820">
    <property type="entry name" value="alpha/beta hydrolase"/>
    <property type="match status" value="1"/>
</dbReference>
<dbReference type="InterPro" id="IPR038332">
    <property type="entry name" value="PPE_sf"/>
</dbReference>
<dbReference type="KEGG" id="mspg:F6B93_09215"/>